<dbReference type="InterPro" id="IPR037278">
    <property type="entry name" value="ARFGAP/RecO"/>
</dbReference>
<dbReference type="PANTHER" id="PTHR33991">
    <property type="entry name" value="DNA REPAIR PROTEIN RECO"/>
    <property type="match status" value="1"/>
</dbReference>
<dbReference type="PANTHER" id="PTHR33991:SF1">
    <property type="entry name" value="DNA REPAIR PROTEIN RECO"/>
    <property type="match status" value="1"/>
</dbReference>
<gene>
    <name evidence="7 9" type="primary">recO</name>
    <name evidence="9" type="ORF">IAB89_00010</name>
</gene>
<evidence type="ECO:0000313" key="10">
    <source>
        <dbReference type="Proteomes" id="UP000824242"/>
    </source>
</evidence>
<dbReference type="InterPro" id="IPR003717">
    <property type="entry name" value="RecO"/>
</dbReference>
<dbReference type="SUPFAM" id="SSF57863">
    <property type="entry name" value="ArfGap/RecO-like zinc finger"/>
    <property type="match status" value="1"/>
</dbReference>
<evidence type="ECO:0000256" key="1">
    <source>
        <dbReference type="ARBA" id="ARBA00007452"/>
    </source>
</evidence>
<dbReference type="SUPFAM" id="SSF50249">
    <property type="entry name" value="Nucleic acid-binding proteins"/>
    <property type="match status" value="1"/>
</dbReference>
<dbReference type="InterPro" id="IPR042242">
    <property type="entry name" value="RecO_C"/>
</dbReference>
<proteinExistence type="inferred from homology"/>
<dbReference type="GO" id="GO:0006310">
    <property type="term" value="P:DNA recombination"/>
    <property type="evidence" value="ECO:0007669"/>
    <property type="project" value="UniProtKB-UniRule"/>
</dbReference>
<comment type="similarity">
    <text evidence="1 7">Belongs to the RecO family.</text>
</comment>
<dbReference type="InterPro" id="IPR022572">
    <property type="entry name" value="DNA_rep/recomb_RecO_N"/>
</dbReference>
<protein>
    <recommendedName>
        <fullName evidence="2 7">DNA repair protein RecO</fullName>
    </recommendedName>
    <alternativeName>
        <fullName evidence="6 7">Recombination protein O</fullName>
    </alternativeName>
</protein>
<sequence>MQMETDGLMIGEQSVGESDRLVTVLTRDEGVVRAFARQAKRTGSTKVSATQLFCYSRLTLYKGREKYIIDDARPIELFFDLRRDIERLALAQYFCELARSLAPQEAPAGDFLRLLLNSFHFLSKGMRPPLLLKAVVEMRMLSFAGYMPDLVGCCGCGCYEADPMLFYPHEGALCCPDCAREHGGAPMPLGHGVLTALRHTIYADFEKLFSFTLPPAGQKALAAASERYTLCTLDRGFRTLDFFHGLAT</sequence>
<feature type="domain" description="DNA replication/recombination mediator RecO N-terminal" evidence="8">
    <location>
        <begin position="1"/>
        <end position="78"/>
    </location>
</feature>
<comment type="function">
    <text evidence="7">Involved in DNA repair and RecF pathway recombination.</text>
</comment>
<dbReference type="NCBIfam" id="TIGR00613">
    <property type="entry name" value="reco"/>
    <property type="match status" value="1"/>
</dbReference>
<keyword evidence="5 7" id="KW-0234">DNA repair</keyword>
<dbReference type="InterPro" id="IPR012340">
    <property type="entry name" value="NA-bd_OB-fold"/>
</dbReference>
<dbReference type="Pfam" id="PF11967">
    <property type="entry name" value="RecO_N"/>
    <property type="match status" value="1"/>
</dbReference>
<evidence type="ECO:0000256" key="4">
    <source>
        <dbReference type="ARBA" id="ARBA00023172"/>
    </source>
</evidence>
<name>A0A9D1DD90_9FIRM</name>
<dbReference type="Gene3D" id="2.40.50.140">
    <property type="entry name" value="Nucleic acid-binding proteins"/>
    <property type="match status" value="1"/>
</dbReference>
<dbReference type="AlphaFoldDB" id="A0A9D1DD90"/>
<dbReference type="EMBL" id="DVGZ01000001">
    <property type="protein sequence ID" value="HIR46035.1"/>
    <property type="molecule type" value="Genomic_DNA"/>
</dbReference>
<dbReference type="Gene3D" id="6.20.220.20">
    <property type="entry name" value="Recombination protein O, zinc-binding domain"/>
    <property type="match status" value="1"/>
</dbReference>
<dbReference type="GO" id="GO:0006302">
    <property type="term" value="P:double-strand break repair"/>
    <property type="evidence" value="ECO:0007669"/>
    <property type="project" value="TreeGrafter"/>
</dbReference>
<keyword evidence="4 7" id="KW-0233">DNA recombination</keyword>
<evidence type="ECO:0000256" key="6">
    <source>
        <dbReference type="ARBA" id="ARBA00033409"/>
    </source>
</evidence>
<reference evidence="9" key="2">
    <citation type="journal article" date="2021" name="PeerJ">
        <title>Extensive microbial diversity within the chicken gut microbiome revealed by metagenomics and culture.</title>
        <authorList>
            <person name="Gilroy R."/>
            <person name="Ravi A."/>
            <person name="Getino M."/>
            <person name="Pursley I."/>
            <person name="Horton D.L."/>
            <person name="Alikhan N.F."/>
            <person name="Baker D."/>
            <person name="Gharbi K."/>
            <person name="Hall N."/>
            <person name="Watson M."/>
            <person name="Adriaenssens E.M."/>
            <person name="Foster-Nyarko E."/>
            <person name="Jarju S."/>
            <person name="Secka A."/>
            <person name="Antonio M."/>
            <person name="Oren A."/>
            <person name="Chaudhuri R.R."/>
            <person name="La Ragione R."/>
            <person name="Hildebrand F."/>
            <person name="Pallen M.J."/>
        </authorList>
    </citation>
    <scope>NUCLEOTIDE SEQUENCE</scope>
    <source>
        <strain evidence="9">ChiSxjej1B13-7958</strain>
    </source>
</reference>
<organism evidence="9 10">
    <name type="scientific">Candidatus Caccousia avicola</name>
    <dbReference type="NCBI Taxonomy" id="2840721"/>
    <lineage>
        <taxon>Bacteria</taxon>
        <taxon>Bacillati</taxon>
        <taxon>Bacillota</taxon>
        <taxon>Clostridia</taxon>
        <taxon>Eubacteriales</taxon>
        <taxon>Oscillospiraceae</taxon>
        <taxon>Oscillospiraceae incertae sedis</taxon>
        <taxon>Candidatus Caccousia</taxon>
    </lineage>
</organism>
<dbReference type="Proteomes" id="UP000824242">
    <property type="component" value="Unassembled WGS sequence"/>
</dbReference>
<evidence type="ECO:0000256" key="5">
    <source>
        <dbReference type="ARBA" id="ARBA00023204"/>
    </source>
</evidence>
<evidence type="ECO:0000256" key="3">
    <source>
        <dbReference type="ARBA" id="ARBA00022763"/>
    </source>
</evidence>
<dbReference type="Pfam" id="PF02565">
    <property type="entry name" value="RecO_C"/>
    <property type="match status" value="1"/>
</dbReference>
<evidence type="ECO:0000256" key="2">
    <source>
        <dbReference type="ARBA" id="ARBA00021310"/>
    </source>
</evidence>
<dbReference type="GO" id="GO:0043590">
    <property type="term" value="C:bacterial nucleoid"/>
    <property type="evidence" value="ECO:0007669"/>
    <property type="project" value="TreeGrafter"/>
</dbReference>
<evidence type="ECO:0000259" key="8">
    <source>
        <dbReference type="Pfam" id="PF11967"/>
    </source>
</evidence>
<evidence type="ECO:0000256" key="7">
    <source>
        <dbReference type="HAMAP-Rule" id="MF_00201"/>
    </source>
</evidence>
<dbReference type="HAMAP" id="MF_00201">
    <property type="entry name" value="RecO"/>
    <property type="match status" value="1"/>
</dbReference>
<accession>A0A9D1DD90</accession>
<evidence type="ECO:0000313" key="9">
    <source>
        <dbReference type="EMBL" id="HIR46035.1"/>
    </source>
</evidence>
<reference evidence="9" key="1">
    <citation type="submission" date="2020-10" db="EMBL/GenBank/DDBJ databases">
        <authorList>
            <person name="Gilroy R."/>
        </authorList>
    </citation>
    <scope>NUCLEOTIDE SEQUENCE</scope>
    <source>
        <strain evidence="9">ChiSxjej1B13-7958</strain>
    </source>
</reference>
<keyword evidence="3 7" id="KW-0227">DNA damage</keyword>
<comment type="caution">
    <text evidence="9">The sequence shown here is derived from an EMBL/GenBank/DDBJ whole genome shotgun (WGS) entry which is preliminary data.</text>
</comment>
<dbReference type="Gene3D" id="1.20.1440.120">
    <property type="entry name" value="Recombination protein O, C-terminal domain"/>
    <property type="match status" value="1"/>
</dbReference>